<dbReference type="AlphaFoldDB" id="A0A0E9T731"/>
<dbReference type="EMBL" id="GBXM01059146">
    <property type="protein sequence ID" value="JAH49431.1"/>
    <property type="molecule type" value="Transcribed_RNA"/>
</dbReference>
<name>A0A0E9T731_ANGAN</name>
<accession>A0A0E9T731</accession>
<protein>
    <submittedName>
        <fullName evidence="1">Uncharacterized protein</fullName>
    </submittedName>
</protein>
<sequence>MSYYYSIIRIMLKLYTPGLPNYVPGDLPSCKFSLQPQQNTARSTSTDLVELVIKRISCAKLGLK</sequence>
<organism evidence="1">
    <name type="scientific">Anguilla anguilla</name>
    <name type="common">European freshwater eel</name>
    <name type="synonym">Muraena anguilla</name>
    <dbReference type="NCBI Taxonomy" id="7936"/>
    <lineage>
        <taxon>Eukaryota</taxon>
        <taxon>Metazoa</taxon>
        <taxon>Chordata</taxon>
        <taxon>Craniata</taxon>
        <taxon>Vertebrata</taxon>
        <taxon>Euteleostomi</taxon>
        <taxon>Actinopterygii</taxon>
        <taxon>Neopterygii</taxon>
        <taxon>Teleostei</taxon>
        <taxon>Anguilliformes</taxon>
        <taxon>Anguillidae</taxon>
        <taxon>Anguilla</taxon>
    </lineage>
</organism>
<reference evidence="1" key="1">
    <citation type="submission" date="2014-11" db="EMBL/GenBank/DDBJ databases">
        <authorList>
            <person name="Amaro Gonzalez C."/>
        </authorList>
    </citation>
    <scope>NUCLEOTIDE SEQUENCE</scope>
</reference>
<evidence type="ECO:0000313" key="1">
    <source>
        <dbReference type="EMBL" id="JAH49431.1"/>
    </source>
</evidence>
<proteinExistence type="predicted"/>
<reference evidence="1" key="2">
    <citation type="journal article" date="2015" name="Fish Shellfish Immunol.">
        <title>Early steps in the European eel (Anguilla anguilla)-Vibrio vulnificus interaction in the gills: Role of the RtxA13 toxin.</title>
        <authorList>
            <person name="Callol A."/>
            <person name="Pajuelo D."/>
            <person name="Ebbesson L."/>
            <person name="Teles M."/>
            <person name="MacKenzie S."/>
            <person name="Amaro C."/>
        </authorList>
    </citation>
    <scope>NUCLEOTIDE SEQUENCE</scope>
</reference>